<evidence type="ECO:0000256" key="1">
    <source>
        <dbReference type="SAM" id="MobiDB-lite"/>
    </source>
</evidence>
<accession>A0A9P0H6F2</accession>
<dbReference type="Proteomes" id="UP001152798">
    <property type="component" value="Chromosome 3"/>
</dbReference>
<organism evidence="2 3">
    <name type="scientific">Nezara viridula</name>
    <name type="common">Southern green stink bug</name>
    <name type="synonym">Cimex viridulus</name>
    <dbReference type="NCBI Taxonomy" id="85310"/>
    <lineage>
        <taxon>Eukaryota</taxon>
        <taxon>Metazoa</taxon>
        <taxon>Ecdysozoa</taxon>
        <taxon>Arthropoda</taxon>
        <taxon>Hexapoda</taxon>
        <taxon>Insecta</taxon>
        <taxon>Pterygota</taxon>
        <taxon>Neoptera</taxon>
        <taxon>Paraneoptera</taxon>
        <taxon>Hemiptera</taxon>
        <taxon>Heteroptera</taxon>
        <taxon>Panheteroptera</taxon>
        <taxon>Pentatomomorpha</taxon>
        <taxon>Pentatomoidea</taxon>
        <taxon>Pentatomidae</taxon>
        <taxon>Pentatominae</taxon>
        <taxon>Nezara</taxon>
    </lineage>
</organism>
<dbReference type="AlphaFoldDB" id="A0A9P0H6F2"/>
<evidence type="ECO:0000313" key="3">
    <source>
        <dbReference type="Proteomes" id="UP001152798"/>
    </source>
</evidence>
<keyword evidence="3" id="KW-1185">Reference proteome</keyword>
<proteinExistence type="predicted"/>
<name>A0A9P0H6F2_NEZVI</name>
<protein>
    <submittedName>
        <fullName evidence="2">Uncharacterized protein</fullName>
    </submittedName>
</protein>
<feature type="region of interest" description="Disordered" evidence="1">
    <location>
        <begin position="61"/>
        <end position="83"/>
    </location>
</feature>
<reference evidence="2" key="1">
    <citation type="submission" date="2022-01" db="EMBL/GenBank/DDBJ databases">
        <authorList>
            <person name="King R."/>
        </authorList>
    </citation>
    <scope>NUCLEOTIDE SEQUENCE</scope>
</reference>
<sequence length="83" mass="9077">MGISVRSMSRIIKSDLRMGAFRRITGQRLTNSSQKIRVDRCKVLLGFRASSQGPVNSAVAAKEHSRASSLPRIGPQEALISTH</sequence>
<gene>
    <name evidence="2" type="ORF">NEZAVI_LOCUS6402</name>
</gene>
<dbReference type="EMBL" id="OV725079">
    <property type="protein sequence ID" value="CAH1396307.1"/>
    <property type="molecule type" value="Genomic_DNA"/>
</dbReference>
<evidence type="ECO:0000313" key="2">
    <source>
        <dbReference type="EMBL" id="CAH1396307.1"/>
    </source>
</evidence>
<dbReference type="OrthoDB" id="10006939at2759"/>